<comment type="caution">
    <text evidence="1">The sequence shown here is derived from an EMBL/GenBank/DDBJ whole genome shotgun (WGS) entry which is preliminary data.</text>
</comment>
<name>A0ABU7GI12_9PSED</name>
<accession>A0ABU7GI12</accession>
<dbReference type="EMBL" id="JAZDQQ010000001">
    <property type="protein sequence ID" value="MEE1878646.1"/>
    <property type="molecule type" value="Genomic_DNA"/>
</dbReference>
<dbReference type="Proteomes" id="UP001329505">
    <property type="component" value="Unassembled WGS sequence"/>
</dbReference>
<protein>
    <submittedName>
        <fullName evidence="1">Uncharacterized protein</fullName>
    </submittedName>
</protein>
<proteinExistence type="predicted"/>
<reference evidence="1 2" key="1">
    <citation type="submission" date="2024-01" db="EMBL/GenBank/DDBJ databases">
        <title>Unpublished Manusciprt.</title>
        <authorList>
            <person name="Duman M."/>
            <person name="Valdes E.G."/>
            <person name="Ajmi N."/>
            <person name="Altun S."/>
            <person name="Saticioglu I.B."/>
        </authorList>
    </citation>
    <scope>NUCLEOTIDE SEQUENCE [LARGE SCALE GENOMIC DNA]</scope>
    <source>
        <strain evidence="1 2">139P</strain>
    </source>
</reference>
<gene>
    <name evidence="1" type="ORF">V0R55_00615</name>
</gene>
<dbReference type="RefSeq" id="WP_330125804.1">
    <property type="nucleotide sequence ID" value="NZ_JAZDQQ010000001.1"/>
</dbReference>
<organism evidence="1 2">
    <name type="scientific">Pseudomonas soli</name>
    <dbReference type="NCBI Taxonomy" id="1306993"/>
    <lineage>
        <taxon>Bacteria</taxon>
        <taxon>Pseudomonadati</taxon>
        <taxon>Pseudomonadota</taxon>
        <taxon>Gammaproteobacteria</taxon>
        <taxon>Pseudomonadales</taxon>
        <taxon>Pseudomonadaceae</taxon>
        <taxon>Pseudomonas</taxon>
    </lineage>
</organism>
<sequence length="342" mass="37660">MELDAKTILNLLGTIEWGSSTSIRLFWVKIPQGSRDALAEALRKSSDTEVIVPIVLREPLFLSANAVMSDFSRLLESNKKSFEVLKLVRDQKITVVLLLKEDFNLSQISSPVVLPRWFPVMGGVETYLHISDLLWCAETELLNCPGAQIDLMSSTLYDLECSIVERLRQVSAVKPGKVRALLDTINPGGGGTEAMLGRFEAVLKGVNDPKGYRPNSISKSCLMSLMFAQVLKSSPDQLSSLSAKIQEAVGDNSAELLRPTLFGIMLRPSNKTIIPVKNWHSLLLAAFQVYQLMNASAHAGEYPKYPVSLISSNARDLLEFLVAANKYVAFLFAADEREVVAG</sequence>
<evidence type="ECO:0000313" key="1">
    <source>
        <dbReference type="EMBL" id="MEE1878646.1"/>
    </source>
</evidence>
<evidence type="ECO:0000313" key="2">
    <source>
        <dbReference type="Proteomes" id="UP001329505"/>
    </source>
</evidence>
<keyword evidence="2" id="KW-1185">Reference proteome</keyword>